<proteinExistence type="predicted"/>
<dbReference type="AlphaFoldDB" id="A0AAD9L860"/>
<evidence type="ECO:0000256" key="1">
    <source>
        <dbReference type="SAM" id="MobiDB-lite"/>
    </source>
</evidence>
<feature type="region of interest" description="Disordered" evidence="1">
    <location>
        <begin position="54"/>
        <end position="98"/>
    </location>
</feature>
<organism evidence="2 3">
    <name type="scientific">Papiliotrema laurentii</name>
    <name type="common">Cryptococcus laurentii</name>
    <dbReference type="NCBI Taxonomy" id="5418"/>
    <lineage>
        <taxon>Eukaryota</taxon>
        <taxon>Fungi</taxon>
        <taxon>Dikarya</taxon>
        <taxon>Basidiomycota</taxon>
        <taxon>Agaricomycotina</taxon>
        <taxon>Tremellomycetes</taxon>
        <taxon>Tremellales</taxon>
        <taxon>Rhynchogastremaceae</taxon>
        <taxon>Papiliotrema</taxon>
    </lineage>
</organism>
<feature type="compositionally biased region" description="Basic and acidic residues" evidence="1">
    <location>
        <begin position="186"/>
        <end position="204"/>
    </location>
</feature>
<protein>
    <submittedName>
        <fullName evidence="2">Uncharacterized protein</fullName>
    </submittedName>
</protein>
<evidence type="ECO:0000313" key="3">
    <source>
        <dbReference type="Proteomes" id="UP001182556"/>
    </source>
</evidence>
<evidence type="ECO:0000313" key="2">
    <source>
        <dbReference type="EMBL" id="KAK1926810.1"/>
    </source>
</evidence>
<name>A0AAD9L860_PAPLA</name>
<comment type="caution">
    <text evidence="2">The sequence shown here is derived from an EMBL/GenBank/DDBJ whole genome shotgun (WGS) entry which is preliminary data.</text>
</comment>
<reference evidence="2" key="1">
    <citation type="submission" date="2023-02" db="EMBL/GenBank/DDBJ databases">
        <title>Identification and recombinant expression of a fungal hydrolase from Papiliotrema laurentii that hydrolyzes apple cutin and clears colloidal polyester polyurethane.</title>
        <authorList>
            <consortium name="DOE Joint Genome Institute"/>
            <person name="Roman V.A."/>
            <person name="Bojanowski C."/>
            <person name="Crable B.R."/>
            <person name="Wagner D.N."/>
            <person name="Hung C.S."/>
            <person name="Nadeau L.J."/>
            <person name="Schratz L."/>
            <person name="Haridas S."/>
            <person name="Pangilinan J."/>
            <person name="Lipzen A."/>
            <person name="Na H."/>
            <person name="Yan M."/>
            <person name="Ng V."/>
            <person name="Grigoriev I.V."/>
            <person name="Spatafora J.W."/>
            <person name="Barlow D."/>
            <person name="Biffinger J."/>
            <person name="Kelley-Loughnane N."/>
            <person name="Varaljay V.A."/>
            <person name="Crookes-Goodson W.J."/>
        </authorList>
    </citation>
    <scope>NUCLEOTIDE SEQUENCE</scope>
    <source>
        <strain evidence="2">5307AH</strain>
    </source>
</reference>
<gene>
    <name evidence="2" type="ORF">DB88DRAFT_522555</name>
</gene>
<sequence>MSTSPSKTQPDSSLLREQVLLTLPLATLRLKARDTGMPDWLTARKESIVSLFKTKTGDQLPSSSRSDEVAPPHNKRRREEEDDMPDPRAAPPTPLSPARRSRLKVLCYSRGLASHLEEISTSFDARTKELRTQFETMNGLVELWQDMQRTTLDRLRHLEELQGKLARTLEMAKGIEEMFLASTAKPESDPERSAISSDKPRKAPEASTHASDCEGSSQEEYYEAILDRLGPHASKSDLGFPIRQANDKHSALGPKRSGAHFVQGPLWELERSTTLRRGRM</sequence>
<dbReference type="EMBL" id="JAODAN010000002">
    <property type="protein sequence ID" value="KAK1926810.1"/>
    <property type="molecule type" value="Genomic_DNA"/>
</dbReference>
<feature type="compositionally biased region" description="Polar residues" evidence="1">
    <location>
        <begin position="208"/>
        <end position="217"/>
    </location>
</feature>
<dbReference type="Proteomes" id="UP001182556">
    <property type="component" value="Unassembled WGS sequence"/>
</dbReference>
<keyword evidence="3" id="KW-1185">Reference proteome</keyword>
<accession>A0AAD9L860</accession>
<feature type="region of interest" description="Disordered" evidence="1">
    <location>
        <begin position="181"/>
        <end position="217"/>
    </location>
</feature>